<feature type="signal peptide" evidence="1">
    <location>
        <begin position="1"/>
        <end position="23"/>
    </location>
</feature>
<sequence>MKRKCFKLSACLLLALIKLLCSFGTGREKLLSAYDQAPIHACGDTVENQSLDSSARHIAGIPDSALSPESGDTALIKTGSLKEESAESVVFLLGIFVVVEIFHFLLDGRPWAAVCSICMRFVERTMRQIQILQLFDGKRKGFSHS</sequence>
<evidence type="ECO:0000313" key="3">
    <source>
        <dbReference type="Proteomes" id="UP000723714"/>
    </source>
</evidence>
<dbReference type="Proteomes" id="UP000723714">
    <property type="component" value="Unassembled WGS sequence"/>
</dbReference>
<keyword evidence="3" id="KW-1185">Reference proteome</keyword>
<comment type="caution">
    <text evidence="2">The sequence shown here is derived from an EMBL/GenBank/DDBJ whole genome shotgun (WGS) entry which is preliminary data.</text>
</comment>
<gene>
    <name evidence="2" type="ORF">HGO97_014605</name>
</gene>
<keyword evidence="1" id="KW-0732">Signal</keyword>
<protein>
    <submittedName>
        <fullName evidence="2">Uncharacterized protein</fullName>
    </submittedName>
</protein>
<organism evidence="2 3">
    <name type="scientific">Faecalicatena faecalis</name>
    <dbReference type="NCBI Taxonomy" id="2726362"/>
    <lineage>
        <taxon>Bacteria</taxon>
        <taxon>Bacillati</taxon>
        <taxon>Bacillota</taxon>
        <taxon>Clostridia</taxon>
        <taxon>Lachnospirales</taxon>
        <taxon>Lachnospiraceae</taxon>
        <taxon>Faecalicatena</taxon>
    </lineage>
</organism>
<evidence type="ECO:0000313" key="2">
    <source>
        <dbReference type="EMBL" id="MBU3877038.1"/>
    </source>
</evidence>
<proteinExistence type="predicted"/>
<accession>A0ABS6D604</accession>
<feature type="chain" id="PRO_5045993313" evidence="1">
    <location>
        <begin position="24"/>
        <end position="145"/>
    </location>
</feature>
<reference evidence="2 3" key="1">
    <citation type="submission" date="2021-06" db="EMBL/GenBank/DDBJ databases">
        <title>Faecalicatena sp. nov. isolated from porcine feces.</title>
        <authorList>
            <person name="Oh B.S."/>
            <person name="Lee J.H."/>
        </authorList>
    </citation>
    <scope>NUCLEOTIDE SEQUENCE [LARGE SCALE GENOMIC DNA]</scope>
    <source>
        <strain evidence="2 3">AGMB00832</strain>
    </source>
</reference>
<name>A0ABS6D604_9FIRM</name>
<evidence type="ECO:0000256" key="1">
    <source>
        <dbReference type="SAM" id="SignalP"/>
    </source>
</evidence>
<dbReference type="EMBL" id="JABACJ020000014">
    <property type="protein sequence ID" value="MBU3877038.1"/>
    <property type="molecule type" value="Genomic_DNA"/>
</dbReference>
<dbReference type="RefSeq" id="WP_216243032.1">
    <property type="nucleotide sequence ID" value="NZ_JABACJ020000014.1"/>
</dbReference>